<protein>
    <submittedName>
        <fullName evidence="2">AAEL002223-PA</fullName>
    </submittedName>
</protein>
<dbReference type="PANTHER" id="PTHR12336:SF0">
    <property type="entry name" value="ADULT CUTICLE PROTEIN 1-RELATED"/>
    <property type="match status" value="1"/>
</dbReference>
<dbReference type="KEGG" id="aag:5573911"/>
<keyword evidence="1" id="KW-0732">Signal</keyword>
<name>A0A1S4F151_AEDAE</name>
<dbReference type="OrthoDB" id="7741199at2759"/>
<organism evidence="2 3">
    <name type="scientific">Aedes aegypti</name>
    <name type="common">Yellowfever mosquito</name>
    <name type="synonym">Culex aegypti</name>
    <dbReference type="NCBI Taxonomy" id="7159"/>
    <lineage>
        <taxon>Eukaryota</taxon>
        <taxon>Metazoa</taxon>
        <taxon>Ecdysozoa</taxon>
        <taxon>Arthropoda</taxon>
        <taxon>Hexapoda</taxon>
        <taxon>Insecta</taxon>
        <taxon>Pterygota</taxon>
        <taxon>Neoptera</taxon>
        <taxon>Endopterygota</taxon>
        <taxon>Diptera</taxon>
        <taxon>Nematocera</taxon>
        <taxon>Culicoidea</taxon>
        <taxon>Culicidae</taxon>
        <taxon>Culicinae</taxon>
        <taxon>Aedini</taxon>
        <taxon>Aedes</taxon>
        <taxon>Stegomyia</taxon>
    </lineage>
</organism>
<dbReference type="AlphaFoldDB" id="A0A1S4F151"/>
<reference evidence="2" key="3">
    <citation type="submission" date="2012-09" db="EMBL/GenBank/DDBJ databases">
        <authorList>
            <consortium name="VectorBase"/>
        </authorList>
    </citation>
    <scope>NUCLEOTIDE SEQUENCE</scope>
    <source>
        <strain evidence="2">Liverpool</strain>
    </source>
</reference>
<feature type="signal peptide" evidence="1">
    <location>
        <begin position="1"/>
        <end position="17"/>
    </location>
</feature>
<evidence type="ECO:0000256" key="1">
    <source>
        <dbReference type="SAM" id="SignalP"/>
    </source>
</evidence>
<sequence>MKCIAAVVMMVLVTAEASWAPLAYSYPQAALVQDNSFVRYVAAPWDYAAVPSAVPYAAYNYNYHPTAYVQAPVAPVAVVAQKEARYLAVNRGAVHDAPLTGHSVSQQSLNLASAPGTL</sequence>
<dbReference type="HOGENOM" id="CLU_098054_2_0_1"/>
<accession>A0A1S4F151</accession>
<dbReference type="Proteomes" id="UP000682892">
    <property type="component" value="Unassembled WGS sequence"/>
</dbReference>
<dbReference type="InterPro" id="IPR031874">
    <property type="entry name" value="Cuticle_Acp1"/>
</dbReference>
<gene>
    <name evidence="2" type="ORF">AaeL_AAEL002223</name>
</gene>
<proteinExistence type="predicted"/>
<evidence type="ECO:0000313" key="3">
    <source>
        <dbReference type="Proteomes" id="UP000682892"/>
    </source>
</evidence>
<dbReference type="OMA" id="AYAYGHT"/>
<reference evidence="2" key="2">
    <citation type="journal article" date="2007" name="Science">
        <title>Genome sequence of Aedes aegypti, a major arbovirus vector.</title>
        <authorList>
            <person name="Nene V."/>
            <person name="Wortman J.R."/>
            <person name="Lawson D."/>
            <person name="Haas B."/>
            <person name="Kodira C."/>
            <person name="Tu Z.J."/>
            <person name="Loftus B."/>
            <person name="Xi Z."/>
            <person name="Megy K."/>
            <person name="Grabherr M."/>
            <person name="Ren Q."/>
            <person name="Zdobnov E.M."/>
            <person name="Lobo N.F."/>
            <person name="Campbell K.S."/>
            <person name="Brown S.E."/>
            <person name="Bonaldo M.F."/>
            <person name="Zhu J."/>
            <person name="Sinkins S.P."/>
            <person name="Hogenkamp D.G."/>
            <person name="Amedeo P."/>
            <person name="Arensburger P."/>
            <person name="Atkinson P.W."/>
            <person name="Bidwell S."/>
            <person name="Biedler J."/>
            <person name="Birney E."/>
            <person name="Bruggner R.V."/>
            <person name="Costas J."/>
            <person name="Coy M.R."/>
            <person name="Crabtree J."/>
            <person name="Crawford M."/>
            <person name="Debruyn B."/>
            <person name="Decaprio D."/>
            <person name="Eiglmeier K."/>
            <person name="Eisenstadt E."/>
            <person name="El-Dorry H."/>
            <person name="Gelbart W.M."/>
            <person name="Gomes S.L."/>
            <person name="Hammond M."/>
            <person name="Hannick L.I."/>
            <person name="Hogan J.R."/>
            <person name="Holmes M.H."/>
            <person name="Jaffe D."/>
            <person name="Johnston J.S."/>
            <person name="Kennedy R.C."/>
            <person name="Koo H."/>
            <person name="Kravitz S."/>
            <person name="Kriventseva E.V."/>
            <person name="Kulp D."/>
            <person name="Labutti K."/>
            <person name="Lee E."/>
            <person name="Li S."/>
            <person name="Lovin D.D."/>
            <person name="Mao C."/>
            <person name="Mauceli E."/>
            <person name="Menck C.F."/>
            <person name="Miller J.R."/>
            <person name="Montgomery P."/>
            <person name="Mori A."/>
            <person name="Nascimento A.L."/>
            <person name="Naveira H.F."/>
            <person name="Nusbaum C."/>
            <person name="O'leary S."/>
            <person name="Orvis J."/>
            <person name="Pertea M."/>
            <person name="Quesneville H."/>
            <person name="Reidenbach K.R."/>
            <person name="Rogers Y.H."/>
            <person name="Roth C.W."/>
            <person name="Schneider J.R."/>
            <person name="Schatz M."/>
            <person name="Shumway M."/>
            <person name="Stanke M."/>
            <person name="Stinson E.O."/>
            <person name="Tubio J.M."/>
            <person name="Vanzee J.P."/>
            <person name="Verjovski-Almeida S."/>
            <person name="Werner D."/>
            <person name="White O."/>
            <person name="Wyder S."/>
            <person name="Zeng Q."/>
            <person name="Zhao Q."/>
            <person name="Zhao Y."/>
            <person name="Hill C.A."/>
            <person name="Raikhel A.S."/>
            <person name="Soares M.B."/>
            <person name="Knudson D.L."/>
            <person name="Lee N.H."/>
            <person name="Galagan J."/>
            <person name="Salzberg S.L."/>
            <person name="Paulsen I.T."/>
            <person name="Dimopoulos G."/>
            <person name="Collins F.H."/>
            <person name="Birren B."/>
            <person name="Fraser-Liggett C.M."/>
            <person name="Severson D.W."/>
        </authorList>
    </citation>
    <scope>NUCLEOTIDE SEQUENCE [LARGE SCALE GENOMIC DNA]</scope>
    <source>
        <strain evidence="2">Liverpool</strain>
    </source>
</reference>
<dbReference type="EMBL" id="CH477236">
    <property type="protein sequence ID" value="EAT46607.1"/>
    <property type="molecule type" value="Genomic_DNA"/>
</dbReference>
<feature type="chain" id="PRO_5036503594" evidence="1">
    <location>
        <begin position="18"/>
        <end position="118"/>
    </location>
</feature>
<evidence type="ECO:0000313" key="2">
    <source>
        <dbReference type="EMBL" id="EAT46607.1"/>
    </source>
</evidence>
<dbReference type="PANTHER" id="PTHR12336">
    <property type="entry name" value="ADULT CUTICLE PROTEIN 1-RELATED"/>
    <property type="match status" value="1"/>
</dbReference>
<dbReference type="Pfam" id="PF15955">
    <property type="entry name" value="Cuticle_4"/>
    <property type="match status" value="1"/>
</dbReference>
<reference evidence="2" key="1">
    <citation type="submission" date="2005-10" db="EMBL/GenBank/DDBJ databases">
        <authorList>
            <person name="Loftus B.J."/>
            <person name="Nene V.M."/>
            <person name="Hannick L.I."/>
            <person name="Bidwell S."/>
            <person name="Haas B."/>
            <person name="Amedeo P."/>
            <person name="Orvis J."/>
            <person name="Wortman J.R."/>
            <person name="White O.R."/>
            <person name="Salzberg S."/>
            <person name="Shumway M."/>
            <person name="Koo H."/>
            <person name="Zhao Y."/>
            <person name="Holmes M."/>
            <person name="Miller J."/>
            <person name="Schatz M."/>
            <person name="Pop M."/>
            <person name="Pai G."/>
            <person name="Utterback T."/>
            <person name="Rogers Y.-H."/>
            <person name="Kravitz S."/>
            <person name="Fraser C.M."/>
        </authorList>
    </citation>
    <scope>NUCLEOTIDE SEQUENCE</scope>
    <source>
        <strain evidence="2">Liverpool</strain>
    </source>
</reference>